<feature type="region of interest" description="Disordered" evidence="1">
    <location>
        <begin position="1"/>
        <end position="28"/>
    </location>
</feature>
<accession>A0A8X6XEE5</accession>
<feature type="compositionally biased region" description="Basic and acidic residues" evidence="1">
    <location>
        <begin position="1"/>
        <end position="11"/>
    </location>
</feature>
<evidence type="ECO:0000313" key="3">
    <source>
        <dbReference type="Proteomes" id="UP000886998"/>
    </source>
</evidence>
<gene>
    <name evidence="2" type="ORF">TNIN_416261</name>
</gene>
<organism evidence="2 3">
    <name type="scientific">Trichonephila inaurata madagascariensis</name>
    <dbReference type="NCBI Taxonomy" id="2747483"/>
    <lineage>
        <taxon>Eukaryota</taxon>
        <taxon>Metazoa</taxon>
        <taxon>Ecdysozoa</taxon>
        <taxon>Arthropoda</taxon>
        <taxon>Chelicerata</taxon>
        <taxon>Arachnida</taxon>
        <taxon>Araneae</taxon>
        <taxon>Araneomorphae</taxon>
        <taxon>Entelegynae</taxon>
        <taxon>Araneoidea</taxon>
        <taxon>Nephilidae</taxon>
        <taxon>Trichonephila</taxon>
        <taxon>Trichonephila inaurata</taxon>
    </lineage>
</organism>
<protein>
    <submittedName>
        <fullName evidence="2">Uncharacterized protein</fullName>
    </submittedName>
</protein>
<proteinExistence type="predicted"/>
<comment type="caution">
    <text evidence="2">The sequence shown here is derived from an EMBL/GenBank/DDBJ whole genome shotgun (WGS) entry which is preliminary data.</text>
</comment>
<dbReference type="AlphaFoldDB" id="A0A8X6XEE5"/>
<dbReference type="EMBL" id="BMAV01007384">
    <property type="protein sequence ID" value="GFY50291.1"/>
    <property type="molecule type" value="Genomic_DNA"/>
</dbReference>
<evidence type="ECO:0000256" key="1">
    <source>
        <dbReference type="SAM" id="MobiDB-lite"/>
    </source>
</evidence>
<keyword evidence="3" id="KW-1185">Reference proteome</keyword>
<reference evidence="2" key="1">
    <citation type="submission" date="2020-08" db="EMBL/GenBank/DDBJ databases">
        <title>Multicomponent nature underlies the extraordinary mechanical properties of spider dragline silk.</title>
        <authorList>
            <person name="Kono N."/>
            <person name="Nakamura H."/>
            <person name="Mori M."/>
            <person name="Yoshida Y."/>
            <person name="Ohtoshi R."/>
            <person name="Malay A.D."/>
            <person name="Moran D.A.P."/>
            <person name="Tomita M."/>
            <person name="Numata K."/>
            <person name="Arakawa K."/>
        </authorList>
    </citation>
    <scope>NUCLEOTIDE SEQUENCE</scope>
</reference>
<dbReference type="Proteomes" id="UP000886998">
    <property type="component" value="Unassembled WGS sequence"/>
</dbReference>
<evidence type="ECO:0000313" key="2">
    <source>
        <dbReference type="EMBL" id="GFY50291.1"/>
    </source>
</evidence>
<name>A0A8X6XEE5_9ARAC</name>
<sequence>MSKIRGCKEGVPHNPSMSMPTEQKSNESTKHKGKIKFLLHAFGIKRSVKILLPKVIKYLQQFLSIERIYMEVKFSAVYWNIQKVTSGC</sequence>